<dbReference type="Proteomes" id="UP001201701">
    <property type="component" value="Unassembled WGS sequence"/>
</dbReference>
<protein>
    <recommendedName>
        <fullName evidence="4">Rap1a immunity protein domain-containing protein</fullName>
    </recommendedName>
</protein>
<dbReference type="RefSeq" id="WP_239370252.1">
    <property type="nucleotide sequence ID" value="NZ_JAKREW010000052.1"/>
</dbReference>
<evidence type="ECO:0008006" key="4">
    <source>
        <dbReference type="Google" id="ProtNLM"/>
    </source>
</evidence>
<gene>
    <name evidence="2" type="ORF">L4923_27280</name>
</gene>
<name>A0ABS9QMR7_9HYPH</name>
<comment type="caution">
    <text evidence="2">The sequence shown here is derived from an EMBL/GenBank/DDBJ whole genome shotgun (WGS) entry which is preliminary data.</text>
</comment>
<feature type="signal peptide" evidence="1">
    <location>
        <begin position="1"/>
        <end position="22"/>
    </location>
</feature>
<sequence length="116" mass="12962">MSKRNKAVLGMLCGLVALPAMAEDEPTMKTMMAEIKSPDVRMVVNASSHTLDWVNARLTVEGKPRLYCRPPSTPLSVDEQIAILSNWVEERPYIQIDGIHAFPRHLLDAMVAKFPC</sequence>
<organism evidence="2 3">
    <name type="scientific">Mesorhizobium retamae</name>
    <dbReference type="NCBI Taxonomy" id="2912854"/>
    <lineage>
        <taxon>Bacteria</taxon>
        <taxon>Pseudomonadati</taxon>
        <taxon>Pseudomonadota</taxon>
        <taxon>Alphaproteobacteria</taxon>
        <taxon>Hyphomicrobiales</taxon>
        <taxon>Phyllobacteriaceae</taxon>
        <taxon>Mesorhizobium</taxon>
    </lineage>
</organism>
<accession>A0ABS9QMR7</accession>
<reference evidence="2 3" key="1">
    <citation type="submission" date="2022-02" db="EMBL/GenBank/DDBJ databases">
        <title>Draft genome sequence of Mezorhizobium retamae strain IRAMC:0171 isolated from Retama raetam nodules.</title>
        <authorList>
            <person name="Bengaied R."/>
            <person name="Sbissi I."/>
            <person name="Huber K."/>
            <person name="Ghodbane F."/>
            <person name="Nouioui I."/>
            <person name="Tarhouni M."/>
            <person name="Gtari M."/>
        </authorList>
    </citation>
    <scope>NUCLEOTIDE SEQUENCE [LARGE SCALE GENOMIC DNA]</scope>
    <source>
        <strain evidence="2 3">IRAMC:0171</strain>
    </source>
</reference>
<proteinExistence type="predicted"/>
<feature type="chain" id="PRO_5046860113" description="Rap1a immunity protein domain-containing protein" evidence="1">
    <location>
        <begin position="23"/>
        <end position="116"/>
    </location>
</feature>
<evidence type="ECO:0000256" key="1">
    <source>
        <dbReference type="SAM" id="SignalP"/>
    </source>
</evidence>
<keyword evidence="1" id="KW-0732">Signal</keyword>
<evidence type="ECO:0000313" key="2">
    <source>
        <dbReference type="EMBL" id="MCG7508744.1"/>
    </source>
</evidence>
<keyword evidence="3" id="KW-1185">Reference proteome</keyword>
<dbReference type="EMBL" id="JAKREW010000052">
    <property type="protein sequence ID" value="MCG7508744.1"/>
    <property type="molecule type" value="Genomic_DNA"/>
</dbReference>
<evidence type="ECO:0000313" key="3">
    <source>
        <dbReference type="Proteomes" id="UP001201701"/>
    </source>
</evidence>